<dbReference type="SUPFAM" id="SSF48264">
    <property type="entry name" value="Cytochrome P450"/>
    <property type="match status" value="1"/>
</dbReference>
<accession>A0A9W8JHQ5</accession>
<dbReference type="GO" id="GO:0005506">
    <property type="term" value="F:iron ion binding"/>
    <property type="evidence" value="ECO:0007669"/>
    <property type="project" value="InterPro"/>
</dbReference>
<comment type="pathway">
    <text evidence="2">Secondary metabolite biosynthesis.</text>
</comment>
<dbReference type="Pfam" id="PF00067">
    <property type="entry name" value="p450"/>
    <property type="match status" value="3"/>
</dbReference>
<gene>
    <name evidence="10" type="ORF">H1R20_g2339</name>
</gene>
<evidence type="ECO:0000256" key="3">
    <source>
        <dbReference type="ARBA" id="ARBA00010617"/>
    </source>
</evidence>
<feature type="region of interest" description="Disordered" evidence="9">
    <location>
        <begin position="251"/>
        <end position="301"/>
    </location>
</feature>
<evidence type="ECO:0000256" key="1">
    <source>
        <dbReference type="ARBA" id="ARBA00001971"/>
    </source>
</evidence>
<keyword evidence="11" id="KW-1185">Reference proteome</keyword>
<evidence type="ECO:0000256" key="7">
    <source>
        <dbReference type="ARBA" id="ARBA00023033"/>
    </source>
</evidence>
<name>A0A9W8JHQ5_9AGAR</name>
<reference evidence="10" key="1">
    <citation type="submission" date="2022-06" db="EMBL/GenBank/DDBJ databases">
        <title>Genome Sequence of Candolleomyces eurysporus.</title>
        <authorList>
            <person name="Buettner E."/>
        </authorList>
    </citation>
    <scope>NUCLEOTIDE SEQUENCE</scope>
    <source>
        <strain evidence="10">VTCC 930004</strain>
    </source>
</reference>
<dbReference type="GO" id="GO:0004497">
    <property type="term" value="F:monooxygenase activity"/>
    <property type="evidence" value="ECO:0007669"/>
    <property type="project" value="UniProtKB-KW"/>
</dbReference>
<keyword evidence="5" id="KW-0560">Oxidoreductase</keyword>
<dbReference type="PRINTS" id="PR00385">
    <property type="entry name" value="P450"/>
</dbReference>
<dbReference type="InterPro" id="IPR001128">
    <property type="entry name" value="Cyt_P450"/>
</dbReference>
<dbReference type="AlphaFoldDB" id="A0A9W8JHQ5"/>
<feature type="compositionally biased region" description="Low complexity" evidence="9">
    <location>
        <begin position="259"/>
        <end position="288"/>
    </location>
</feature>
<evidence type="ECO:0000256" key="9">
    <source>
        <dbReference type="SAM" id="MobiDB-lite"/>
    </source>
</evidence>
<comment type="cofactor">
    <cofactor evidence="1 8">
        <name>heme</name>
        <dbReference type="ChEBI" id="CHEBI:30413"/>
    </cofactor>
</comment>
<dbReference type="PRINTS" id="PR00463">
    <property type="entry name" value="EP450I"/>
</dbReference>
<comment type="similarity">
    <text evidence="3">Belongs to the cytochrome P450 family.</text>
</comment>
<keyword evidence="7" id="KW-0503">Monooxygenase</keyword>
<dbReference type="GO" id="GO:0016020">
    <property type="term" value="C:membrane"/>
    <property type="evidence" value="ECO:0007669"/>
    <property type="project" value="UniProtKB-SubCell"/>
</dbReference>
<dbReference type="InterPro" id="IPR050121">
    <property type="entry name" value="Cytochrome_P450_monoxygenase"/>
</dbReference>
<dbReference type="PANTHER" id="PTHR24305:SF187">
    <property type="entry name" value="P450, PUTATIVE (EUROFUNG)-RELATED"/>
    <property type="match status" value="1"/>
</dbReference>
<organism evidence="10 11">
    <name type="scientific">Candolleomyces eurysporus</name>
    <dbReference type="NCBI Taxonomy" id="2828524"/>
    <lineage>
        <taxon>Eukaryota</taxon>
        <taxon>Fungi</taxon>
        <taxon>Dikarya</taxon>
        <taxon>Basidiomycota</taxon>
        <taxon>Agaricomycotina</taxon>
        <taxon>Agaricomycetes</taxon>
        <taxon>Agaricomycetidae</taxon>
        <taxon>Agaricales</taxon>
        <taxon>Agaricineae</taxon>
        <taxon>Psathyrellaceae</taxon>
        <taxon>Candolleomyces</taxon>
    </lineage>
</organism>
<evidence type="ECO:0000256" key="8">
    <source>
        <dbReference type="PIRSR" id="PIRSR602401-1"/>
    </source>
</evidence>
<comment type="caution">
    <text evidence="10">The sequence shown here is derived from an EMBL/GenBank/DDBJ whole genome shotgun (WGS) entry which is preliminary data.</text>
</comment>
<dbReference type="EMBL" id="JANBPK010000710">
    <property type="protein sequence ID" value="KAJ2934757.1"/>
    <property type="molecule type" value="Genomic_DNA"/>
</dbReference>
<evidence type="ECO:0000313" key="10">
    <source>
        <dbReference type="EMBL" id="KAJ2934757.1"/>
    </source>
</evidence>
<dbReference type="GO" id="GO:0020037">
    <property type="term" value="F:heme binding"/>
    <property type="evidence" value="ECO:0007669"/>
    <property type="project" value="InterPro"/>
</dbReference>
<dbReference type="Gene3D" id="1.10.630.10">
    <property type="entry name" value="Cytochrome P450"/>
    <property type="match status" value="2"/>
</dbReference>
<dbReference type="PANTHER" id="PTHR24305">
    <property type="entry name" value="CYTOCHROME P450"/>
    <property type="match status" value="1"/>
</dbReference>
<dbReference type="GO" id="GO:0016705">
    <property type="term" value="F:oxidoreductase activity, acting on paired donors, with incorporation or reduction of molecular oxygen"/>
    <property type="evidence" value="ECO:0007669"/>
    <property type="project" value="InterPro"/>
</dbReference>
<dbReference type="InterPro" id="IPR002401">
    <property type="entry name" value="Cyt_P450_E_grp-I"/>
</dbReference>
<feature type="binding site" description="axial binding residue" evidence="8">
    <location>
        <position position="320"/>
    </location>
    <ligand>
        <name>heme</name>
        <dbReference type="ChEBI" id="CHEBI:30413"/>
    </ligand>
    <ligandPart>
        <name>Fe</name>
        <dbReference type="ChEBI" id="CHEBI:18248"/>
    </ligandPart>
</feature>
<keyword evidence="4 8" id="KW-0479">Metal-binding</keyword>
<evidence type="ECO:0000313" key="11">
    <source>
        <dbReference type="Proteomes" id="UP001140091"/>
    </source>
</evidence>
<protein>
    <recommendedName>
        <fullName evidence="12">Cytochrome P450</fullName>
    </recommendedName>
</protein>
<keyword evidence="6 8" id="KW-0408">Iron</keyword>
<dbReference type="Proteomes" id="UP001140091">
    <property type="component" value="Unassembled WGS sequence"/>
</dbReference>
<keyword evidence="8" id="KW-0349">Heme</keyword>
<evidence type="ECO:0000256" key="6">
    <source>
        <dbReference type="ARBA" id="ARBA00023004"/>
    </source>
</evidence>
<evidence type="ECO:0000256" key="2">
    <source>
        <dbReference type="ARBA" id="ARBA00005179"/>
    </source>
</evidence>
<dbReference type="OrthoDB" id="6692864at2759"/>
<evidence type="ECO:0008006" key="12">
    <source>
        <dbReference type="Google" id="ProtNLM"/>
    </source>
</evidence>
<proteinExistence type="inferred from homology"/>
<feature type="non-terminal residue" evidence="10">
    <location>
        <position position="1"/>
    </location>
</feature>
<evidence type="ECO:0000256" key="4">
    <source>
        <dbReference type="ARBA" id="ARBA00022723"/>
    </source>
</evidence>
<evidence type="ECO:0000256" key="5">
    <source>
        <dbReference type="ARBA" id="ARBA00023002"/>
    </source>
</evidence>
<sequence length="380" mass="41788">MPKGPLWEGRRILPSKNFNINNHLIGVRDLDRHAELRKPWNKAFGTGPLKDYEEMLLSRAGLLASRLEELCDQAAAQGDFNAKVDLAEWASFFAFDFMGDIAFTVDFRLLKDGDVNNFVKDMEDAQRLPTIVQHVPWLARITRATPFISNKMRAFAVDPNFTASPLPIIIANSVLAILAGSDTTSSALATTFYSLLRHPECYKQLQKEIDEVCSEDGGCGDPLPSPDRLAQLPYLNAVVFLPEGTNVQVPPYVLHRDPSASASSSSDSKSQGRSSSSEESDSASVSSSDAEDSPSGATTGTSVVHEKNAFIPFSTGPANCAGKPLALMELRYVIALLVRKFDLDFQEDFDVEGWENTLTDRLTMCRGPLLVNLRKRKVVS</sequence>
<dbReference type="InterPro" id="IPR036396">
    <property type="entry name" value="Cyt_P450_sf"/>
</dbReference>